<organism evidence="1 2">
    <name type="scientific">Erythranthe guttata</name>
    <name type="common">Yellow monkey flower</name>
    <name type="synonym">Mimulus guttatus</name>
    <dbReference type="NCBI Taxonomy" id="4155"/>
    <lineage>
        <taxon>Eukaryota</taxon>
        <taxon>Viridiplantae</taxon>
        <taxon>Streptophyta</taxon>
        <taxon>Embryophyta</taxon>
        <taxon>Tracheophyta</taxon>
        <taxon>Spermatophyta</taxon>
        <taxon>Magnoliopsida</taxon>
        <taxon>eudicotyledons</taxon>
        <taxon>Gunneridae</taxon>
        <taxon>Pentapetalae</taxon>
        <taxon>asterids</taxon>
        <taxon>lamiids</taxon>
        <taxon>Lamiales</taxon>
        <taxon>Phrymaceae</taxon>
        <taxon>Erythranthe</taxon>
    </lineage>
</organism>
<evidence type="ECO:0000313" key="1">
    <source>
        <dbReference type="EMBL" id="EYU43835.1"/>
    </source>
</evidence>
<gene>
    <name evidence="1" type="ORF">MIMGU_mgv1a0262232mg</name>
</gene>
<sequence length="15" mass="1807">IKARLIDKIRLNQII</sequence>
<accession>A0A022RXX5</accession>
<proteinExistence type="predicted"/>
<dbReference type="EMBL" id="KI630229">
    <property type="protein sequence ID" value="EYU43835.1"/>
    <property type="molecule type" value="Genomic_DNA"/>
</dbReference>
<keyword evidence="2" id="KW-1185">Reference proteome</keyword>
<dbReference type="Proteomes" id="UP000030748">
    <property type="component" value="Unassembled WGS sequence"/>
</dbReference>
<name>A0A022RXX5_ERYGU</name>
<evidence type="ECO:0000313" key="2">
    <source>
        <dbReference type="Proteomes" id="UP000030748"/>
    </source>
</evidence>
<feature type="non-terminal residue" evidence="1">
    <location>
        <position position="1"/>
    </location>
</feature>
<reference evidence="1 2" key="1">
    <citation type="journal article" date="2013" name="Proc. Natl. Acad. Sci. U.S.A.">
        <title>Fine-scale variation in meiotic recombination in Mimulus inferred from population shotgun sequencing.</title>
        <authorList>
            <person name="Hellsten U."/>
            <person name="Wright K.M."/>
            <person name="Jenkins J."/>
            <person name="Shu S."/>
            <person name="Yuan Y."/>
            <person name="Wessler S.R."/>
            <person name="Schmutz J."/>
            <person name="Willis J.H."/>
            <person name="Rokhsar D.S."/>
        </authorList>
    </citation>
    <scope>NUCLEOTIDE SEQUENCE [LARGE SCALE GENOMIC DNA]</scope>
    <source>
        <strain evidence="2">cv. DUN x IM62</strain>
    </source>
</reference>
<protein>
    <submittedName>
        <fullName evidence="1">Uncharacterized protein</fullName>
    </submittedName>
</protein>